<dbReference type="EMBL" id="JAJJMA010107923">
    <property type="protein sequence ID" value="MCL7031021.1"/>
    <property type="molecule type" value="Genomic_DNA"/>
</dbReference>
<organism evidence="1 2">
    <name type="scientific">Papaver nudicaule</name>
    <name type="common">Iceland poppy</name>
    <dbReference type="NCBI Taxonomy" id="74823"/>
    <lineage>
        <taxon>Eukaryota</taxon>
        <taxon>Viridiplantae</taxon>
        <taxon>Streptophyta</taxon>
        <taxon>Embryophyta</taxon>
        <taxon>Tracheophyta</taxon>
        <taxon>Spermatophyta</taxon>
        <taxon>Magnoliopsida</taxon>
        <taxon>Ranunculales</taxon>
        <taxon>Papaveraceae</taxon>
        <taxon>Papaveroideae</taxon>
        <taxon>Papaver</taxon>
    </lineage>
</organism>
<dbReference type="AlphaFoldDB" id="A0AA41S6X4"/>
<keyword evidence="2" id="KW-1185">Reference proteome</keyword>
<protein>
    <submittedName>
        <fullName evidence="1">Uncharacterized protein</fullName>
    </submittedName>
</protein>
<name>A0AA41S6X4_PAPNU</name>
<accession>A0AA41S6X4</accession>
<evidence type="ECO:0000313" key="1">
    <source>
        <dbReference type="EMBL" id="MCL7031021.1"/>
    </source>
</evidence>
<reference evidence="1" key="1">
    <citation type="submission" date="2022-03" db="EMBL/GenBank/DDBJ databases">
        <title>A functionally conserved STORR gene fusion in Papaver species that diverged 16.8 million years ago.</title>
        <authorList>
            <person name="Catania T."/>
        </authorList>
    </citation>
    <scope>NUCLEOTIDE SEQUENCE</scope>
    <source>
        <strain evidence="1">S-191538</strain>
    </source>
</reference>
<gene>
    <name evidence="1" type="ORF">MKW94_029449</name>
</gene>
<sequence length="89" mass="10133">MQDPSKAMQLRINNYHGFHGVQFDNQQNEEDENLLKVIPQVTVVLEGSDNSTSKEEQLILLLVLFLILEELKFGRIIPVKAKSRRGRGG</sequence>
<dbReference type="Proteomes" id="UP001177140">
    <property type="component" value="Unassembled WGS sequence"/>
</dbReference>
<proteinExistence type="predicted"/>
<evidence type="ECO:0000313" key="2">
    <source>
        <dbReference type="Proteomes" id="UP001177140"/>
    </source>
</evidence>
<comment type="caution">
    <text evidence="1">The sequence shown here is derived from an EMBL/GenBank/DDBJ whole genome shotgun (WGS) entry which is preliminary data.</text>
</comment>